<dbReference type="Proteomes" id="UP001365405">
    <property type="component" value="Unassembled WGS sequence"/>
</dbReference>
<accession>A0ABU9CCQ9</accession>
<evidence type="ECO:0000313" key="1">
    <source>
        <dbReference type="EMBL" id="MEK8049664.1"/>
    </source>
</evidence>
<keyword evidence="2" id="KW-1185">Reference proteome</keyword>
<organism evidence="1 2">
    <name type="scientific">Pseudaquabacterium inlustre</name>
    <dbReference type="NCBI Taxonomy" id="2984192"/>
    <lineage>
        <taxon>Bacteria</taxon>
        <taxon>Pseudomonadati</taxon>
        <taxon>Pseudomonadota</taxon>
        <taxon>Betaproteobacteria</taxon>
        <taxon>Burkholderiales</taxon>
        <taxon>Sphaerotilaceae</taxon>
        <taxon>Pseudaquabacterium</taxon>
    </lineage>
</organism>
<reference evidence="1 2" key="1">
    <citation type="submission" date="2024-04" db="EMBL/GenBank/DDBJ databases">
        <title>Novel species of the genus Ideonella isolated from streams.</title>
        <authorList>
            <person name="Lu H."/>
        </authorList>
    </citation>
    <scope>NUCLEOTIDE SEQUENCE [LARGE SCALE GENOMIC DNA]</scope>
    <source>
        <strain evidence="1 2">DXS22W</strain>
    </source>
</reference>
<gene>
    <name evidence="1" type="ORF">AACH10_05410</name>
</gene>
<dbReference type="RefSeq" id="WP_341409347.1">
    <property type="nucleotide sequence ID" value="NZ_JBBUTH010000003.1"/>
</dbReference>
<comment type="caution">
    <text evidence="1">The sequence shown here is derived from an EMBL/GenBank/DDBJ whole genome shotgun (WGS) entry which is preliminary data.</text>
</comment>
<sequence>MTESLLGAHGPLADEPRRTLRPVAAGALRHASRLLARLARRLEAAQAARARRTPELEFYADACAPEGALYADGELVGYLTGVTRL</sequence>
<dbReference type="EMBL" id="JBBUTH010000003">
    <property type="protein sequence ID" value="MEK8049664.1"/>
    <property type="molecule type" value="Genomic_DNA"/>
</dbReference>
<protein>
    <recommendedName>
        <fullName evidence="3">GNAT family N-acetyltransferase</fullName>
    </recommendedName>
</protein>
<evidence type="ECO:0008006" key="3">
    <source>
        <dbReference type="Google" id="ProtNLM"/>
    </source>
</evidence>
<proteinExistence type="predicted"/>
<evidence type="ECO:0000313" key="2">
    <source>
        <dbReference type="Proteomes" id="UP001365405"/>
    </source>
</evidence>
<name>A0ABU9CCQ9_9BURK</name>